<evidence type="ECO:0000313" key="4">
    <source>
        <dbReference type="Proteomes" id="UP000031488"/>
    </source>
</evidence>
<dbReference type="OrthoDB" id="4966656at2"/>
<comment type="caution">
    <text evidence="3">The sequence shown here is derived from an EMBL/GenBank/DDBJ whole genome shotgun (WGS) entry which is preliminary data.</text>
</comment>
<keyword evidence="4" id="KW-1185">Reference proteome</keyword>
<dbReference type="EMBL" id="JTJZ01000018">
    <property type="protein sequence ID" value="KHS52694.1"/>
    <property type="molecule type" value="Genomic_DNA"/>
</dbReference>
<feature type="region of interest" description="Disordered" evidence="1">
    <location>
        <begin position="32"/>
        <end position="53"/>
    </location>
</feature>
<dbReference type="RefSeq" id="WP_039209076.1">
    <property type="nucleotide sequence ID" value="NZ_JTJZ01000018.1"/>
</dbReference>
<feature type="chain" id="PRO_5039603306" evidence="2">
    <location>
        <begin position="33"/>
        <end position="156"/>
    </location>
</feature>
<accession>A0A0B9A258</accession>
<evidence type="ECO:0000313" key="3">
    <source>
        <dbReference type="EMBL" id="KHS52694.1"/>
    </source>
</evidence>
<dbReference type="PATRIC" id="fig|1703.6.peg.1564"/>
<organism evidence="3 4">
    <name type="scientific">Brevibacterium linens</name>
    <dbReference type="NCBI Taxonomy" id="1703"/>
    <lineage>
        <taxon>Bacteria</taxon>
        <taxon>Bacillati</taxon>
        <taxon>Actinomycetota</taxon>
        <taxon>Actinomycetes</taxon>
        <taxon>Micrococcales</taxon>
        <taxon>Brevibacteriaceae</taxon>
        <taxon>Brevibacterium</taxon>
    </lineage>
</organism>
<sequence>MKYSVRNRAAALGIATVAGLAGLGLASGPAVAADASAADSSSQSADSGADTQSVYYPTEPVKYADELVRAWGQGDTDRVEAFASTKVAEQLQAHSDDEVTHWDRVGGEGAAGTTYVDYENSVTGEKMSLGMPTEAVGDPDDEWGTPNAVHKVQFED</sequence>
<protein>
    <submittedName>
        <fullName evidence="3">Uncharacterized protein</fullName>
    </submittedName>
</protein>
<gene>
    <name evidence="3" type="ORF">AE0388_1677</name>
</gene>
<dbReference type="AlphaFoldDB" id="A0A0B9A258"/>
<reference evidence="3 4" key="1">
    <citation type="submission" date="2014-11" db="EMBL/GenBank/DDBJ databases">
        <title>Draft Genome Sequence of Brevibacterium linens AE038-8.</title>
        <authorList>
            <person name="Maizel D."/>
            <person name="Utturkar S.M."/>
            <person name="Brown S.D."/>
            <person name="Ferrero M."/>
            <person name="Rosen B.P."/>
        </authorList>
    </citation>
    <scope>NUCLEOTIDE SEQUENCE [LARGE SCALE GENOMIC DNA]</scope>
    <source>
        <strain evidence="3 4">AE038-8</strain>
    </source>
</reference>
<evidence type="ECO:0000256" key="1">
    <source>
        <dbReference type="SAM" id="MobiDB-lite"/>
    </source>
</evidence>
<dbReference type="Proteomes" id="UP000031488">
    <property type="component" value="Unassembled WGS sequence"/>
</dbReference>
<name>A0A0B9A258_BRELN</name>
<keyword evidence="2" id="KW-0732">Signal</keyword>
<feature type="region of interest" description="Disordered" evidence="1">
    <location>
        <begin position="129"/>
        <end position="156"/>
    </location>
</feature>
<proteinExistence type="predicted"/>
<evidence type="ECO:0000256" key="2">
    <source>
        <dbReference type="SAM" id="SignalP"/>
    </source>
</evidence>
<feature type="signal peptide" evidence="2">
    <location>
        <begin position="1"/>
        <end position="32"/>
    </location>
</feature>